<dbReference type="SUPFAM" id="SSF54637">
    <property type="entry name" value="Thioesterase/thiol ester dehydrase-isomerase"/>
    <property type="match status" value="1"/>
</dbReference>
<gene>
    <name evidence="1" type="ORF">BJ508DRAFT_413153</name>
</gene>
<dbReference type="PANTHER" id="PTHR28152">
    <property type="entry name" value="HYDROXYACYL-THIOESTER DEHYDRATASE TYPE 2, MITOCHONDRIAL"/>
    <property type="match status" value="1"/>
</dbReference>
<proteinExistence type="predicted"/>
<sequence length="338" mass="38174">MSAAQQVLRSRALGKVLSPVKDFISPTPTFLLRTALSSHFNQEPPSSLLSKGSPIPQTNHLVYFPPHVPETLLYQDGHNSEQSPGIGYMRTMWTGHEMEFDENPDNALRIGDEAVMTEQVIVLDDGELTKKTNESGYIKMHFMREYTREGRTTPAITEIRKLLFFKKGGISNGRCEDLPANNPKEEVDPMVDEMLDEEDRIPIARRGTNLRLHPAADFRYTIIPSSILLQRFSSLTYNAHKIHYDPVFARKEGYNGCLVHGPLTTVLMMNALQQHLGKDMKFVKQLLTRNIAPLVADHPIKVCGRKVTRKQAEPRDEWRLWIEGTAGSVAVRAAAIFV</sequence>
<dbReference type="Proteomes" id="UP000275078">
    <property type="component" value="Unassembled WGS sequence"/>
</dbReference>
<dbReference type="Gene3D" id="3.10.129.10">
    <property type="entry name" value="Hotdog Thioesterase"/>
    <property type="match status" value="1"/>
</dbReference>
<protein>
    <submittedName>
        <fullName evidence="1">Uncharacterized protein</fullName>
    </submittedName>
</protein>
<reference evidence="1 2" key="1">
    <citation type="journal article" date="2018" name="Nat. Ecol. Evol.">
        <title>Pezizomycetes genomes reveal the molecular basis of ectomycorrhizal truffle lifestyle.</title>
        <authorList>
            <person name="Murat C."/>
            <person name="Payen T."/>
            <person name="Noel B."/>
            <person name="Kuo A."/>
            <person name="Morin E."/>
            <person name="Chen J."/>
            <person name="Kohler A."/>
            <person name="Krizsan K."/>
            <person name="Balestrini R."/>
            <person name="Da Silva C."/>
            <person name="Montanini B."/>
            <person name="Hainaut M."/>
            <person name="Levati E."/>
            <person name="Barry K.W."/>
            <person name="Belfiori B."/>
            <person name="Cichocki N."/>
            <person name="Clum A."/>
            <person name="Dockter R.B."/>
            <person name="Fauchery L."/>
            <person name="Guy J."/>
            <person name="Iotti M."/>
            <person name="Le Tacon F."/>
            <person name="Lindquist E.A."/>
            <person name="Lipzen A."/>
            <person name="Malagnac F."/>
            <person name="Mello A."/>
            <person name="Molinier V."/>
            <person name="Miyauchi S."/>
            <person name="Poulain J."/>
            <person name="Riccioni C."/>
            <person name="Rubini A."/>
            <person name="Sitrit Y."/>
            <person name="Splivallo R."/>
            <person name="Traeger S."/>
            <person name="Wang M."/>
            <person name="Zifcakova L."/>
            <person name="Wipf D."/>
            <person name="Zambonelli A."/>
            <person name="Paolocci F."/>
            <person name="Nowrousian M."/>
            <person name="Ottonello S."/>
            <person name="Baldrian P."/>
            <person name="Spatafora J.W."/>
            <person name="Henrissat B."/>
            <person name="Nagy L.G."/>
            <person name="Aury J.M."/>
            <person name="Wincker P."/>
            <person name="Grigoriev I.V."/>
            <person name="Bonfante P."/>
            <person name="Martin F.M."/>
        </authorList>
    </citation>
    <scope>NUCLEOTIDE SEQUENCE [LARGE SCALE GENOMIC DNA]</scope>
    <source>
        <strain evidence="1 2">RN42</strain>
    </source>
</reference>
<dbReference type="STRING" id="1160509.A0A3N4IE21"/>
<dbReference type="EMBL" id="ML119662">
    <property type="protein sequence ID" value="RPA83816.1"/>
    <property type="molecule type" value="Genomic_DNA"/>
</dbReference>
<dbReference type="OrthoDB" id="3257538at2759"/>
<organism evidence="1 2">
    <name type="scientific">Ascobolus immersus RN42</name>
    <dbReference type="NCBI Taxonomy" id="1160509"/>
    <lineage>
        <taxon>Eukaryota</taxon>
        <taxon>Fungi</taxon>
        <taxon>Dikarya</taxon>
        <taxon>Ascomycota</taxon>
        <taxon>Pezizomycotina</taxon>
        <taxon>Pezizomycetes</taxon>
        <taxon>Pezizales</taxon>
        <taxon>Ascobolaceae</taxon>
        <taxon>Ascobolus</taxon>
    </lineage>
</organism>
<dbReference type="AlphaFoldDB" id="A0A3N4IE21"/>
<dbReference type="GO" id="GO:0005739">
    <property type="term" value="C:mitochondrion"/>
    <property type="evidence" value="ECO:0007669"/>
    <property type="project" value="TreeGrafter"/>
</dbReference>
<keyword evidence="2" id="KW-1185">Reference proteome</keyword>
<evidence type="ECO:0000313" key="1">
    <source>
        <dbReference type="EMBL" id="RPA83816.1"/>
    </source>
</evidence>
<name>A0A3N4IE21_ASCIM</name>
<accession>A0A3N4IE21</accession>
<evidence type="ECO:0000313" key="2">
    <source>
        <dbReference type="Proteomes" id="UP000275078"/>
    </source>
</evidence>
<dbReference type="GO" id="GO:0019171">
    <property type="term" value="F:(3R)-hydroxyacyl-[acyl-carrier-protein] dehydratase activity"/>
    <property type="evidence" value="ECO:0007669"/>
    <property type="project" value="TreeGrafter"/>
</dbReference>
<dbReference type="InterPro" id="IPR052741">
    <property type="entry name" value="Mitochondrial_HTD2"/>
</dbReference>
<dbReference type="InterPro" id="IPR029069">
    <property type="entry name" value="HotDog_dom_sf"/>
</dbReference>
<dbReference type="PANTHER" id="PTHR28152:SF1">
    <property type="entry name" value="HYDROXYACYL-THIOESTER DEHYDRATASE TYPE 2, MITOCHONDRIAL"/>
    <property type="match status" value="1"/>
</dbReference>